<name>A0A9K3GJQ4_9EUKA</name>
<protein>
    <submittedName>
        <fullName evidence="1">Uncharacterized protein</fullName>
    </submittedName>
</protein>
<proteinExistence type="predicted"/>
<accession>A0A9K3GJQ4</accession>
<evidence type="ECO:0000313" key="1">
    <source>
        <dbReference type="EMBL" id="GIQ85392.1"/>
    </source>
</evidence>
<dbReference type="InterPro" id="IPR015915">
    <property type="entry name" value="Kelch-typ_b-propeller"/>
</dbReference>
<dbReference type="AlphaFoldDB" id="A0A9K3GJQ4"/>
<comment type="caution">
    <text evidence="1">The sequence shown here is derived from an EMBL/GenBank/DDBJ whole genome shotgun (WGS) entry which is preliminary data.</text>
</comment>
<keyword evidence="2" id="KW-1185">Reference proteome</keyword>
<organism evidence="1 2">
    <name type="scientific">Kipferlia bialata</name>
    <dbReference type="NCBI Taxonomy" id="797122"/>
    <lineage>
        <taxon>Eukaryota</taxon>
        <taxon>Metamonada</taxon>
        <taxon>Carpediemonas-like organisms</taxon>
        <taxon>Kipferlia</taxon>
    </lineage>
</organism>
<gene>
    <name evidence="1" type="ORF">KIPB_007045</name>
</gene>
<dbReference type="EMBL" id="BDIP01001918">
    <property type="protein sequence ID" value="GIQ85392.1"/>
    <property type="molecule type" value="Genomic_DNA"/>
</dbReference>
<dbReference type="SUPFAM" id="SSF117281">
    <property type="entry name" value="Kelch motif"/>
    <property type="match status" value="1"/>
</dbReference>
<sequence>MVPPYALTFTKVTVNKPCVPIPTVVKGGGLYSVQYSDLMQCTLSGRAANLQLKWKKIVPKYVTAVRSYIKVGDRMYVRGALYMSGGLLYTTYCCTAIDPVTGTAEDMEICLNSFFSVLPGVITEGPRAGSYMMLNDDAEGLAMVTRNAKTTRDGRKRFHSGIPRGVARALDGGNGYGSPPIACLDWARIGHDMHFIVTDRFHTSQKHIAFNMTTKTWTPALPLPFEVYNPAVMSVGPYLLVIGGTCHTGTIHALHTDTGTWEEWGPTPTPLCACLAVNLSPCSALLMGVQGQDAETGGGRVCYRVTARKQRGRRGGEAEAEAEAEAGVVKQEPVNLLLGGDVKQEGGAANLLLDPPAKRGAEDGT</sequence>
<dbReference type="Gene3D" id="2.120.10.80">
    <property type="entry name" value="Kelch-type beta propeller"/>
    <property type="match status" value="1"/>
</dbReference>
<evidence type="ECO:0000313" key="2">
    <source>
        <dbReference type="Proteomes" id="UP000265618"/>
    </source>
</evidence>
<reference evidence="1 2" key="1">
    <citation type="journal article" date="2018" name="PLoS ONE">
        <title>The draft genome of Kipferlia bialata reveals reductive genome evolution in fornicate parasites.</title>
        <authorList>
            <person name="Tanifuji G."/>
            <person name="Takabayashi S."/>
            <person name="Kume K."/>
            <person name="Takagi M."/>
            <person name="Nakayama T."/>
            <person name="Kamikawa R."/>
            <person name="Inagaki Y."/>
            <person name="Hashimoto T."/>
        </authorList>
    </citation>
    <scope>NUCLEOTIDE SEQUENCE [LARGE SCALE GENOMIC DNA]</scope>
    <source>
        <strain evidence="1">NY0173</strain>
    </source>
</reference>
<dbReference type="Proteomes" id="UP000265618">
    <property type="component" value="Unassembled WGS sequence"/>
</dbReference>